<keyword evidence="3" id="KW-1185">Reference proteome</keyword>
<feature type="transmembrane region" description="Helical" evidence="1">
    <location>
        <begin position="55"/>
        <end position="77"/>
    </location>
</feature>
<organism evidence="2 3">
    <name type="scientific">Xanthomonas protegens</name>
    <dbReference type="NCBI Taxonomy" id="3380705"/>
    <lineage>
        <taxon>Bacteria</taxon>
        <taxon>Pseudomonadati</taxon>
        <taxon>Pseudomonadota</taxon>
        <taxon>Gammaproteobacteria</taxon>
        <taxon>Lysobacterales</taxon>
        <taxon>Lysobacteraceae</taxon>
        <taxon>Xanthomonas</taxon>
    </lineage>
</organism>
<keyword evidence="1" id="KW-1133">Transmembrane helix</keyword>
<dbReference type="RefSeq" id="WP_342073485.1">
    <property type="nucleotide sequence ID" value="NZ_JAQJCQ010000008.1"/>
</dbReference>
<reference evidence="2 3" key="1">
    <citation type="journal article" date="2024" name="FEMS Microbiol. Lett.">
        <title>Xanthomonas protegens sp. nov., a novel rice seed-associated bacterium, provides in vivo protection against X. oryzae pv. oryzae, the bacterial leaf blight pathogen.</title>
        <authorList>
            <person name="Rana R."/>
            <person name="Sharma A."/>
            <person name="Madhavan V.N."/>
            <person name="Korpole S."/>
            <person name="Sonti R.V."/>
            <person name="Patel H.K."/>
            <person name="Patil P.B."/>
        </authorList>
    </citation>
    <scope>NUCLEOTIDE SEQUENCE [LARGE SCALE GENOMIC DNA]</scope>
    <source>
        <strain evidence="2 3">PPL118</strain>
    </source>
</reference>
<comment type="caution">
    <text evidence="2">The sequence shown here is derived from an EMBL/GenBank/DDBJ whole genome shotgun (WGS) entry which is preliminary data.</text>
</comment>
<feature type="transmembrane region" description="Helical" evidence="1">
    <location>
        <begin position="84"/>
        <end position="105"/>
    </location>
</feature>
<evidence type="ECO:0008006" key="4">
    <source>
        <dbReference type="Google" id="ProtNLM"/>
    </source>
</evidence>
<accession>A0ABU9LCF7</accession>
<sequence>MNPPDQVRVRSWGRCALLLALLAWAALGVVLLAFARANGAPGDGNHGILAMQPWILGGLLVLAVSALGALIAAVQGWGARRDRLLAGIAAGLVLVLLVLIVRFLFGM</sequence>
<gene>
    <name evidence="2" type="ORF">PIQ37_10920</name>
</gene>
<evidence type="ECO:0000256" key="1">
    <source>
        <dbReference type="SAM" id="Phobius"/>
    </source>
</evidence>
<keyword evidence="1" id="KW-0472">Membrane</keyword>
<dbReference type="EMBL" id="JAQJCQ010000008">
    <property type="protein sequence ID" value="MEL4891940.1"/>
    <property type="molecule type" value="Genomic_DNA"/>
</dbReference>
<proteinExistence type="predicted"/>
<evidence type="ECO:0000313" key="2">
    <source>
        <dbReference type="EMBL" id="MEL4891940.1"/>
    </source>
</evidence>
<dbReference type="Proteomes" id="UP001486626">
    <property type="component" value="Unassembled WGS sequence"/>
</dbReference>
<keyword evidence="1" id="KW-0812">Transmembrane</keyword>
<protein>
    <recommendedName>
        <fullName evidence="4">Transmembrane protein</fullName>
    </recommendedName>
</protein>
<evidence type="ECO:0000313" key="3">
    <source>
        <dbReference type="Proteomes" id="UP001486626"/>
    </source>
</evidence>
<name>A0ABU9LCF7_9XANT</name>